<sequence length="175" mass="18364">MNKSFAALLALVALASGAVVYGVMVMTGPDMRVQPALMAYDARMPLLPKDAVPAVPGLFFPSERPGANTSEYGQTTLVRGKFAYVAYCVFCHGERGDGEAPVGQSYAPGPGDLRTERVRALDDAALLRASLTGVGHDPVLSRVVPPGDRPSLLLYVRALAEGREPGPAGADRVSP</sequence>
<keyword evidence="3 4" id="KW-0408">Iron</keyword>
<dbReference type="SUPFAM" id="SSF46626">
    <property type="entry name" value="Cytochrome c"/>
    <property type="match status" value="1"/>
</dbReference>
<evidence type="ECO:0000256" key="2">
    <source>
        <dbReference type="ARBA" id="ARBA00022723"/>
    </source>
</evidence>
<evidence type="ECO:0000256" key="1">
    <source>
        <dbReference type="ARBA" id="ARBA00022617"/>
    </source>
</evidence>
<protein>
    <recommendedName>
        <fullName evidence="5">Cytochrome c domain-containing protein</fullName>
    </recommendedName>
</protein>
<dbReference type="GO" id="GO:0009055">
    <property type="term" value="F:electron transfer activity"/>
    <property type="evidence" value="ECO:0007669"/>
    <property type="project" value="InterPro"/>
</dbReference>
<evidence type="ECO:0000259" key="5">
    <source>
        <dbReference type="PROSITE" id="PS51007"/>
    </source>
</evidence>
<feature type="domain" description="Cytochrome c" evidence="5">
    <location>
        <begin position="75"/>
        <end position="160"/>
    </location>
</feature>
<dbReference type="EMBL" id="JH600068">
    <property type="protein sequence ID" value="EIG54240.1"/>
    <property type="molecule type" value="Genomic_DNA"/>
</dbReference>
<dbReference type="Gene3D" id="1.10.760.10">
    <property type="entry name" value="Cytochrome c-like domain"/>
    <property type="match status" value="1"/>
</dbReference>
<name>I2Q384_9BACT</name>
<dbReference type="AlphaFoldDB" id="I2Q384"/>
<dbReference type="PROSITE" id="PS51007">
    <property type="entry name" value="CYTC"/>
    <property type="match status" value="1"/>
</dbReference>
<dbReference type="HOGENOM" id="CLU_1624764_0_0_7"/>
<reference evidence="6" key="1">
    <citation type="submission" date="2011-11" db="EMBL/GenBank/DDBJ databases">
        <title>Improved High-Quality Draft sequence of Desulfovibrio sp. U5L.</title>
        <authorList>
            <consortium name="US DOE Joint Genome Institute"/>
            <person name="Lucas S."/>
            <person name="Han J."/>
            <person name="Lapidus A."/>
            <person name="Cheng J.-F."/>
            <person name="Goodwin L."/>
            <person name="Pitluck S."/>
            <person name="Peters L."/>
            <person name="Ovchinnikova G."/>
            <person name="Held B."/>
            <person name="Detter J.C."/>
            <person name="Han C."/>
            <person name="Tapia R."/>
            <person name="Land M."/>
            <person name="Hauser L."/>
            <person name="Kyrpides N."/>
            <person name="Ivanova N."/>
            <person name="Pagani I."/>
            <person name="Gabster J."/>
            <person name="Walker C."/>
            <person name="Stolyar S."/>
            <person name="Stahl D."/>
            <person name="Arkin A."/>
            <person name="Dehal P."/>
            <person name="Hazen T."/>
            <person name="Woyke T."/>
        </authorList>
    </citation>
    <scope>NUCLEOTIDE SEQUENCE [LARGE SCALE GENOMIC DNA]</scope>
    <source>
        <strain evidence="6">U5L</strain>
    </source>
</reference>
<dbReference type="eggNOG" id="COG2010">
    <property type="taxonomic scope" value="Bacteria"/>
</dbReference>
<keyword evidence="2 4" id="KW-0479">Metal-binding</keyword>
<evidence type="ECO:0000256" key="3">
    <source>
        <dbReference type="ARBA" id="ARBA00023004"/>
    </source>
</evidence>
<proteinExistence type="predicted"/>
<dbReference type="GO" id="GO:0046872">
    <property type="term" value="F:metal ion binding"/>
    <property type="evidence" value="ECO:0007669"/>
    <property type="project" value="UniProtKB-KW"/>
</dbReference>
<evidence type="ECO:0000256" key="4">
    <source>
        <dbReference type="PROSITE-ProRule" id="PRU00433"/>
    </source>
</evidence>
<dbReference type="GO" id="GO:0020037">
    <property type="term" value="F:heme binding"/>
    <property type="evidence" value="ECO:0007669"/>
    <property type="project" value="InterPro"/>
</dbReference>
<evidence type="ECO:0000313" key="6">
    <source>
        <dbReference type="EMBL" id="EIG54240.1"/>
    </source>
</evidence>
<accession>I2Q384</accession>
<dbReference type="OrthoDB" id="9773456at2"/>
<dbReference type="STRING" id="596152.DesU5LDRAFT_2584"/>
<dbReference type="InterPro" id="IPR036909">
    <property type="entry name" value="Cyt_c-like_dom_sf"/>
</dbReference>
<dbReference type="InterPro" id="IPR009056">
    <property type="entry name" value="Cyt_c-like_dom"/>
</dbReference>
<organism evidence="6">
    <name type="scientific">Desulfovibrio sp. U5L</name>
    <dbReference type="NCBI Taxonomy" id="596152"/>
    <lineage>
        <taxon>Bacteria</taxon>
        <taxon>Pseudomonadati</taxon>
        <taxon>Thermodesulfobacteriota</taxon>
        <taxon>Desulfovibrionia</taxon>
        <taxon>Desulfovibrionales</taxon>
        <taxon>Desulfovibrionaceae</taxon>
        <taxon>Desulfovibrio</taxon>
    </lineage>
</organism>
<gene>
    <name evidence="6" type="ORF">DesU5LDRAFT_2584</name>
</gene>
<keyword evidence="1 4" id="KW-0349">Heme</keyword>